<dbReference type="EMBL" id="OZ034832">
    <property type="protein sequence ID" value="CAL1689153.1"/>
    <property type="molecule type" value="Genomic_DNA"/>
</dbReference>
<proteinExistence type="predicted"/>
<accession>A0AAV2P9C5</accession>
<name>A0AAV2P9C5_9HYME</name>
<protein>
    <submittedName>
        <fullName evidence="1">Uncharacterized protein</fullName>
    </submittedName>
</protein>
<dbReference type="AlphaFoldDB" id="A0AAV2P9C5"/>
<gene>
    <name evidence="1" type="ORF">LPLAT_LOCUS14137</name>
</gene>
<keyword evidence="2" id="KW-1185">Reference proteome</keyword>
<organism evidence="1 2">
    <name type="scientific">Lasius platythorax</name>
    <dbReference type="NCBI Taxonomy" id="488582"/>
    <lineage>
        <taxon>Eukaryota</taxon>
        <taxon>Metazoa</taxon>
        <taxon>Ecdysozoa</taxon>
        <taxon>Arthropoda</taxon>
        <taxon>Hexapoda</taxon>
        <taxon>Insecta</taxon>
        <taxon>Pterygota</taxon>
        <taxon>Neoptera</taxon>
        <taxon>Endopterygota</taxon>
        <taxon>Hymenoptera</taxon>
        <taxon>Apocrita</taxon>
        <taxon>Aculeata</taxon>
        <taxon>Formicoidea</taxon>
        <taxon>Formicidae</taxon>
        <taxon>Formicinae</taxon>
        <taxon>Lasius</taxon>
        <taxon>Lasius</taxon>
    </lineage>
</organism>
<evidence type="ECO:0000313" key="2">
    <source>
        <dbReference type="Proteomes" id="UP001497644"/>
    </source>
</evidence>
<dbReference type="Proteomes" id="UP001497644">
    <property type="component" value="Chromosome 9"/>
</dbReference>
<sequence>MGETSGVAGDRCDRVSWELAKRFAQPWTVPTELVCNSVLSATRAGMRGGGCGGVLLRRVGEKVHLPSVQMGNYRI</sequence>
<reference evidence="1" key="1">
    <citation type="submission" date="2024-04" db="EMBL/GenBank/DDBJ databases">
        <authorList>
            <consortium name="Molecular Ecology Group"/>
        </authorList>
    </citation>
    <scope>NUCLEOTIDE SEQUENCE</scope>
</reference>
<evidence type="ECO:0000313" key="1">
    <source>
        <dbReference type="EMBL" id="CAL1689153.1"/>
    </source>
</evidence>